<dbReference type="Gene3D" id="1.50.10.10">
    <property type="match status" value="1"/>
</dbReference>
<feature type="binding site" evidence="4">
    <location>
        <position position="259"/>
    </location>
    <ligand>
        <name>substrate</name>
    </ligand>
</feature>
<feature type="binding site" evidence="4">
    <location>
        <position position="183"/>
    </location>
    <ligand>
        <name>substrate</name>
    </ligand>
</feature>
<dbReference type="PANTHER" id="PTHR36845">
    <property type="entry name" value="HYDROLASE, PUTATIVE (AFU_ORTHOLOGUE AFUA_7G05090)-RELATED"/>
    <property type="match status" value="1"/>
</dbReference>
<feature type="binding site" evidence="4">
    <location>
        <position position="243"/>
    </location>
    <ligand>
        <name>substrate</name>
    </ligand>
</feature>
<name>K5DF05_9BACE</name>
<feature type="active site" description="Proton donor" evidence="3">
    <location>
        <position position="183"/>
    </location>
</feature>
<reference evidence="5 6" key="1">
    <citation type="submission" date="2012-02" db="EMBL/GenBank/DDBJ databases">
        <title>The Genome Sequence of Bacteroides finegoldii CL09T03C10.</title>
        <authorList>
            <consortium name="The Broad Institute Genome Sequencing Platform"/>
            <person name="Earl A."/>
            <person name="Ward D."/>
            <person name="Feldgarden M."/>
            <person name="Gevers D."/>
            <person name="Zitomersky N.L."/>
            <person name="Coyne M.J."/>
            <person name="Comstock L.E."/>
            <person name="Young S.K."/>
            <person name="Zeng Q."/>
            <person name="Gargeya S."/>
            <person name="Fitzgerald M."/>
            <person name="Haas B."/>
            <person name="Abouelleil A."/>
            <person name="Alvarado L."/>
            <person name="Arachchi H.M."/>
            <person name="Berlin A."/>
            <person name="Chapman S.B."/>
            <person name="Gearin G."/>
            <person name="Goldberg J."/>
            <person name="Griggs A."/>
            <person name="Gujja S."/>
            <person name="Hansen M."/>
            <person name="Heiman D."/>
            <person name="Howarth C."/>
            <person name="Larimer J."/>
            <person name="Lui A."/>
            <person name="MacDonald P.J.P."/>
            <person name="McCowen C."/>
            <person name="Montmayeur A."/>
            <person name="Murphy C."/>
            <person name="Neiman D."/>
            <person name="Pearson M."/>
            <person name="Priest M."/>
            <person name="Roberts A."/>
            <person name="Saif S."/>
            <person name="Shea T."/>
            <person name="Sisk P."/>
            <person name="Stolte C."/>
            <person name="Sykes S."/>
            <person name="Wortman J."/>
            <person name="Nusbaum C."/>
            <person name="Birren B."/>
        </authorList>
    </citation>
    <scope>NUCLEOTIDE SEQUENCE [LARGE SCALE GENOMIC DNA]</scope>
    <source>
        <strain evidence="5 6">CL09T03C10</strain>
    </source>
</reference>
<feature type="binding site" evidence="4">
    <location>
        <position position="241"/>
    </location>
    <ligand>
        <name>substrate</name>
    </ligand>
</feature>
<dbReference type="InterPro" id="IPR010905">
    <property type="entry name" value="Glyco_hydro_88"/>
</dbReference>
<comment type="similarity">
    <text evidence="2">Belongs to the glycosyl hydrolase 88 family.</text>
</comment>
<evidence type="ECO:0000256" key="2">
    <source>
        <dbReference type="ARBA" id="ARBA00038358"/>
    </source>
</evidence>
<evidence type="ECO:0000256" key="4">
    <source>
        <dbReference type="PIRSR" id="PIRSR610905-2"/>
    </source>
</evidence>
<evidence type="ECO:0000256" key="3">
    <source>
        <dbReference type="PIRSR" id="PIRSR610905-1"/>
    </source>
</evidence>
<feature type="active site" description="Nucleophile" evidence="3">
    <location>
        <position position="121"/>
    </location>
</feature>
<gene>
    <name evidence="5" type="ORF">HMPREF1057_00388</name>
</gene>
<dbReference type="GO" id="GO:0052757">
    <property type="term" value="F:chondroitin hydrolase activity"/>
    <property type="evidence" value="ECO:0007669"/>
    <property type="project" value="TreeGrafter"/>
</dbReference>
<dbReference type="AlphaFoldDB" id="K5DF05"/>
<dbReference type="Proteomes" id="UP000007995">
    <property type="component" value="Unassembled WGS sequence"/>
</dbReference>
<accession>K5DF05</accession>
<dbReference type="EMBL" id="AGXW01000002">
    <property type="protein sequence ID" value="EKJ91553.1"/>
    <property type="molecule type" value="Genomic_DNA"/>
</dbReference>
<dbReference type="Pfam" id="PF07470">
    <property type="entry name" value="Glyco_hydro_88"/>
    <property type="match status" value="1"/>
</dbReference>
<dbReference type="OrthoDB" id="428577at2"/>
<feature type="binding site" evidence="4">
    <location>
        <position position="255"/>
    </location>
    <ligand>
        <name>substrate</name>
    </ligand>
</feature>
<keyword evidence="1" id="KW-0378">Hydrolase</keyword>
<dbReference type="InterPro" id="IPR008928">
    <property type="entry name" value="6-hairpin_glycosidase_sf"/>
</dbReference>
<comment type="caution">
    <text evidence="5">The sequence shown here is derived from an EMBL/GenBank/DDBJ whole genome shotgun (WGS) entry which is preliminary data.</text>
</comment>
<dbReference type="SUPFAM" id="SSF48208">
    <property type="entry name" value="Six-hairpin glycosidases"/>
    <property type="match status" value="1"/>
</dbReference>
<evidence type="ECO:0000313" key="5">
    <source>
        <dbReference type="EMBL" id="EKJ91553.1"/>
    </source>
</evidence>
<dbReference type="GO" id="GO:0000272">
    <property type="term" value="P:polysaccharide catabolic process"/>
    <property type="evidence" value="ECO:0007669"/>
    <property type="project" value="TreeGrafter"/>
</dbReference>
<proteinExistence type="inferred from homology"/>
<organism evidence="5 6">
    <name type="scientific">Bacteroides finegoldii CL09T03C10</name>
    <dbReference type="NCBI Taxonomy" id="997888"/>
    <lineage>
        <taxon>Bacteria</taxon>
        <taxon>Pseudomonadati</taxon>
        <taxon>Bacteroidota</taxon>
        <taxon>Bacteroidia</taxon>
        <taxon>Bacteroidales</taxon>
        <taxon>Bacteroidaceae</taxon>
        <taxon>Bacteroides</taxon>
    </lineage>
</organism>
<dbReference type="InterPro" id="IPR052369">
    <property type="entry name" value="UG_Glycosaminoglycan_Hydrolase"/>
</dbReference>
<sequence length="406" mass="46203">MKKIVVGLAVVLGFCMCTHKPSGTLDVNKALDYCAKQTQRTLTELETDSGIDYTMMPRNIMADEQHWNCRKATKEEWCAGFWPGVLWYDYEYTKDKQVLEEAENFTHSLKFLSHIPAYDHDLGFLVFCSYGNGYRLTKNPAYKQVILDTADTLATLFNPIVGTILSWPREVEPRNWPHNTIMDNMINLEMLFWAAKNGGNPYLYDIAVSHADKTMKSQFRTDYTSYHVAVYDTITGNLIKGVTHQGYADSTMWARGQAWAIYGYTVVYRETKDPKYLDFAQKVTDVYLDRLPEDKVPYWDFDDPSIPNAPRDASAGAVVASALLELSTYLPNGTGKRYKDAAIEMLTSLSSDSYQSGESKPSFLLHSVGHWPNHSEIDASIIYADYYYIEALLRLKRLQEGYGVLG</sequence>
<dbReference type="HOGENOM" id="CLU_027158_0_0_10"/>
<dbReference type="PANTHER" id="PTHR36845:SF1">
    <property type="entry name" value="HYDROLASE, PUTATIVE (AFU_ORTHOLOGUE AFUA_7G05090)-RELATED"/>
    <property type="match status" value="1"/>
</dbReference>
<dbReference type="InterPro" id="IPR012341">
    <property type="entry name" value="6hp_glycosidase-like_sf"/>
</dbReference>
<evidence type="ECO:0000313" key="6">
    <source>
        <dbReference type="Proteomes" id="UP000007995"/>
    </source>
</evidence>
<evidence type="ECO:0008006" key="7">
    <source>
        <dbReference type="Google" id="ProtNLM"/>
    </source>
</evidence>
<dbReference type="RefSeq" id="WP_007759051.1">
    <property type="nucleotide sequence ID" value="NZ_AKBZ01000001.1"/>
</dbReference>
<feature type="binding site" evidence="4">
    <location>
        <position position="121"/>
    </location>
    <ligand>
        <name>substrate</name>
    </ligand>
</feature>
<evidence type="ECO:0000256" key="1">
    <source>
        <dbReference type="ARBA" id="ARBA00022801"/>
    </source>
</evidence>
<protein>
    <recommendedName>
        <fullName evidence="7">DUF4995 domain-containing protein</fullName>
    </recommendedName>
</protein>